<dbReference type="KEGG" id="cvr:CHLNCDRAFT_142837"/>
<sequence length="73" mass="8012">MPIMLAIKGWRKGVGVLDGALVDKDDPKAVEEYEKRKDEKKGITKVPAVLGNVWKKVATKKGDKVPKEPPAKS</sequence>
<organism evidence="2">
    <name type="scientific">Chlorella variabilis</name>
    <name type="common">Green alga</name>
    <dbReference type="NCBI Taxonomy" id="554065"/>
    <lineage>
        <taxon>Eukaryota</taxon>
        <taxon>Viridiplantae</taxon>
        <taxon>Chlorophyta</taxon>
        <taxon>core chlorophytes</taxon>
        <taxon>Trebouxiophyceae</taxon>
        <taxon>Chlorellales</taxon>
        <taxon>Chlorellaceae</taxon>
        <taxon>Chlorella clade</taxon>
        <taxon>Chlorella</taxon>
    </lineage>
</organism>
<dbReference type="EMBL" id="GL433839">
    <property type="protein sequence ID" value="EFN57673.1"/>
    <property type="molecule type" value="Genomic_DNA"/>
</dbReference>
<keyword evidence="2" id="KW-1185">Reference proteome</keyword>
<evidence type="ECO:0000313" key="2">
    <source>
        <dbReference type="Proteomes" id="UP000008141"/>
    </source>
</evidence>
<proteinExistence type="predicted"/>
<dbReference type="RefSeq" id="XP_005849775.1">
    <property type="nucleotide sequence ID" value="XM_005849713.1"/>
</dbReference>
<reference evidence="1 2" key="1">
    <citation type="journal article" date="2010" name="Plant Cell">
        <title>The Chlorella variabilis NC64A genome reveals adaptation to photosymbiosis, coevolution with viruses, and cryptic sex.</title>
        <authorList>
            <person name="Blanc G."/>
            <person name="Duncan G."/>
            <person name="Agarkova I."/>
            <person name="Borodovsky M."/>
            <person name="Gurnon J."/>
            <person name="Kuo A."/>
            <person name="Lindquist E."/>
            <person name="Lucas S."/>
            <person name="Pangilinan J."/>
            <person name="Polle J."/>
            <person name="Salamov A."/>
            <person name="Terry A."/>
            <person name="Yamada T."/>
            <person name="Dunigan D.D."/>
            <person name="Grigoriev I.V."/>
            <person name="Claverie J.M."/>
            <person name="Van Etten J.L."/>
        </authorList>
    </citation>
    <scope>NUCLEOTIDE SEQUENCE [LARGE SCALE GENOMIC DNA]</scope>
    <source>
        <strain evidence="1 2">NC64A</strain>
    </source>
</reference>
<dbReference type="Proteomes" id="UP000008141">
    <property type="component" value="Unassembled WGS sequence"/>
</dbReference>
<accession>E1Z8V5</accession>
<name>E1Z8V5_CHLVA</name>
<protein>
    <submittedName>
        <fullName evidence="1">Expressed protein</fullName>
    </submittedName>
</protein>
<dbReference type="AlphaFoldDB" id="E1Z8V5"/>
<gene>
    <name evidence="1" type="ORF">CHLNCDRAFT_142837</name>
</gene>
<evidence type="ECO:0000313" key="1">
    <source>
        <dbReference type="EMBL" id="EFN57673.1"/>
    </source>
</evidence>
<dbReference type="GeneID" id="17356806"/>
<dbReference type="InParanoid" id="E1Z8V5"/>